<evidence type="ECO:0000259" key="8">
    <source>
        <dbReference type="PROSITE" id="PS50928"/>
    </source>
</evidence>
<dbReference type="PANTHER" id="PTHR30151">
    <property type="entry name" value="ALKANE SULFONATE ABC TRANSPORTER-RELATED, MEMBRANE SUBUNIT"/>
    <property type="match status" value="1"/>
</dbReference>
<feature type="transmembrane region" description="Helical" evidence="7">
    <location>
        <begin position="79"/>
        <end position="100"/>
    </location>
</feature>
<feature type="transmembrane region" description="Helical" evidence="7">
    <location>
        <begin position="121"/>
        <end position="150"/>
    </location>
</feature>
<feature type="transmembrane region" description="Helical" evidence="7">
    <location>
        <begin position="201"/>
        <end position="222"/>
    </location>
</feature>
<dbReference type="SUPFAM" id="SSF161098">
    <property type="entry name" value="MetI-like"/>
    <property type="match status" value="1"/>
</dbReference>
<dbReference type="CDD" id="cd06261">
    <property type="entry name" value="TM_PBP2"/>
    <property type="match status" value="1"/>
</dbReference>
<feature type="transmembrane region" description="Helical" evidence="7">
    <location>
        <begin position="21"/>
        <end position="42"/>
    </location>
</feature>
<keyword evidence="2 7" id="KW-0813">Transport</keyword>
<keyword evidence="6 7" id="KW-0472">Membrane</keyword>
<evidence type="ECO:0000256" key="4">
    <source>
        <dbReference type="ARBA" id="ARBA00022692"/>
    </source>
</evidence>
<evidence type="ECO:0000256" key="7">
    <source>
        <dbReference type="RuleBase" id="RU363032"/>
    </source>
</evidence>
<dbReference type="RefSeq" id="WP_110024269.1">
    <property type="nucleotide sequence ID" value="NZ_PDNZ01000010.1"/>
</dbReference>
<dbReference type="GO" id="GO:0055085">
    <property type="term" value="P:transmembrane transport"/>
    <property type="evidence" value="ECO:0007669"/>
    <property type="project" value="InterPro"/>
</dbReference>
<dbReference type="Gene3D" id="1.10.3720.10">
    <property type="entry name" value="MetI-like"/>
    <property type="match status" value="1"/>
</dbReference>
<evidence type="ECO:0000313" key="9">
    <source>
        <dbReference type="EMBL" id="PWW81128.1"/>
    </source>
</evidence>
<evidence type="ECO:0000256" key="1">
    <source>
        <dbReference type="ARBA" id="ARBA00004651"/>
    </source>
</evidence>
<gene>
    <name evidence="9" type="ORF">CR164_12165</name>
</gene>
<reference evidence="10" key="1">
    <citation type="submission" date="2017-10" db="EMBL/GenBank/DDBJ databases">
        <authorList>
            <person name="Gaisin V.A."/>
            <person name="Rysina M.S."/>
            <person name="Grouzdev D.S."/>
        </authorList>
    </citation>
    <scope>NUCLEOTIDE SEQUENCE [LARGE SCALE GENOMIC DNA]</scope>
    <source>
        <strain evidence="10">V1</strain>
    </source>
</reference>
<feature type="transmembrane region" description="Helical" evidence="7">
    <location>
        <begin position="234"/>
        <end position="256"/>
    </location>
</feature>
<keyword evidence="10" id="KW-1185">Reference proteome</keyword>
<organism evidence="9 10">
    <name type="scientific">Prosthecochloris marina</name>
    <dbReference type="NCBI Taxonomy" id="2017681"/>
    <lineage>
        <taxon>Bacteria</taxon>
        <taxon>Pseudomonadati</taxon>
        <taxon>Chlorobiota</taxon>
        <taxon>Chlorobiia</taxon>
        <taxon>Chlorobiales</taxon>
        <taxon>Chlorobiaceae</taxon>
        <taxon>Prosthecochloris</taxon>
    </lineage>
</organism>
<evidence type="ECO:0000256" key="5">
    <source>
        <dbReference type="ARBA" id="ARBA00022989"/>
    </source>
</evidence>
<name>A0A317T341_9CHLB</name>
<comment type="caution">
    <text evidence="9">The sequence shown here is derived from an EMBL/GenBank/DDBJ whole genome shotgun (WGS) entry which is preliminary data.</text>
</comment>
<sequence length="263" mass="29271">MAKKQQSRNGGTQAFLADRSFYVLGVFLFLLIWQAASMLKLFGDDFSEAFSPFSAFLALIEMAKDGDIVHHAVPSLRRVLVSLVMAIIFALPVGVLVGYFKRLEQLTYVPFQFMRMISPLAWMPIAIIIFGVGDVSVTFLLWLVAIWPLILNTVHGAGRVSPLWLNMAKTMGAGDKGILTKIIIPAAIPDMLTGLRLAVGVSWIILVPAEMLGVPDGLGYFILDTRDRFRYDQLMATIFIIGLIGYLLDSANRWLISKFAWKI</sequence>
<dbReference type="GO" id="GO:0005886">
    <property type="term" value="C:plasma membrane"/>
    <property type="evidence" value="ECO:0007669"/>
    <property type="project" value="UniProtKB-SubCell"/>
</dbReference>
<evidence type="ECO:0000256" key="2">
    <source>
        <dbReference type="ARBA" id="ARBA00022448"/>
    </source>
</evidence>
<comment type="similarity">
    <text evidence="7">Belongs to the binding-protein-dependent transport system permease family.</text>
</comment>
<dbReference type="InterPro" id="IPR035906">
    <property type="entry name" value="MetI-like_sf"/>
</dbReference>
<dbReference type="InterPro" id="IPR000515">
    <property type="entry name" value="MetI-like"/>
</dbReference>
<dbReference type="PANTHER" id="PTHR30151:SF25">
    <property type="entry name" value="TAURINE TRANSPORT SYSTEM PERMEASE PROTEIN TAUC"/>
    <property type="match status" value="1"/>
</dbReference>
<accession>A0A317T341</accession>
<dbReference type="GO" id="GO:0010438">
    <property type="term" value="P:cellular response to sulfur starvation"/>
    <property type="evidence" value="ECO:0007669"/>
    <property type="project" value="TreeGrafter"/>
</dbReference>
<dbReference type="AlphaFoldDB" id="A0A317T341"/>
<dbReference type="PROSITE" id="PS50928">
    <property type="entry name" value="ABC_TM1"/>
    <property type="match status" value="1"/>
</dbReference>
<dbReference type="Proteomes" id="UP000246278">
    <property type="component" value="Unassembled WGS sequence"/>
</dbReference>
<evidence type="ECO:0000256" key="3">
    <source>
        <dbReference type="ARBA" id="ARBA00022475"/>
    </source>
</evidence>
<evidence type="ECO:0000313" key="10">
    <source>
        <dbReference type="Proteomes" id="UP000246278"/>
    </source>
</evidence>
<evidence type="ECO:0000256" key="6">
    <source>
        <dbReference type="ARBA" id="ARBA00023136"/>
    </source>
</evidence>
<feature type="domain" description="ABC transmembrane type-1" evidence="8">
    <location>
        <begin position="76"/>
        <end position="252"/>
    </location>
</feature>
<protein>
    <submittedName>
        <fullName evidence="9">ABC transporter permease</fullName>
    </submittedName>
</protein>
<keyword evidence="4 7" id="KW-0812">Transmembrane</keyword>
<keyword evidence="5 7" id="KW-1133">Transmembrane helix</keyword>
<proteinExistence type="inferred from homology"/>
<dbReference type="EMBL" id="PDNZ01000010">
    <property type="protein sequence ID" value="PWW81128.1"/>
    <property type="molecule type" value="Genomic_DNA"/>
</dbReference>
<dbReference type="Pfam" id="PF00528">
    <property type="entry name" value="BPD_transp_1"/>
    <property type="match status" value="1"/>
</dbReference>
<keyword evidence="3" id="KW-1003">Cell membrane</keyword>
<dbReference type="OrthoDB" id="9804353at2"/>
<comment type="subcellular location">
    <subcellularLocation>
        <location evidence="1 7">Cell membrane</location>
        <topology evidence="1 7">Multi-pass membrane protein</topology>
    </subcellularLocation>
</comment>